<organism evidence="1 2">
    <name type="scientific">Nephila pilipes</name>
    <name type="common">Giant wood spider</name>
    <name type="synonym">Nephila maculata</name>
    <dbReference type="NCBI Taxonomy" id="299642"/>
    <lineage>
        <taxon>Eukaryota</taxon>
        <taxon>Metazoa</taxon>
        <taxon>Ecdysozoa</taxon>
        <taxon>Arthropoda</taxon>
        <taxon>Chelicerata</taxon>
        <taxon>Arachnida</taxon>
        <taxon>Araneae</taxon>
        <taxon>Araneomorphae</taxon>
        <taxon>Entelegynae</taxon>
        <taxon>Araneoidea</taxon>
        <taxon>Nephilidae</taxon>
        <taxon>Nephila</taxon>
    </lineage>
</organism>
<gene>
    <name evidence="1" type="ORF">NPIL_36511</name>
</gene>
<proteinExistence type="predicted"/>
<keyword evidence="2" id="KW-1185">Reference proteome</keyword>
<dbReference type="Proteomes" id="UP000887013">
    <property type="component" value="Unassembled WGS sequence"/>
</dbReference>
<evidence type="ECO:0000313" key="2">
    <source>
        <dbReference type="Proteomes" id="UP000887013"/>
    </source>
</evidence>
<evidence type="ECO:0000313" key="1">
    <source>
        <dbReference type="EMBL" id="GFT81176.1"/>
    </source>
</evidence>
<accession>A0A8X6U530</accession>
<name>A0A8X6U530_NEPPI</name>
<comment type="caution">
    <text evidence="1">The sequence shown here is derived from an EMBL/GenBank/DDBJ whole genome shotgun (WGS) entry which is preliminary data.</text>
</comment>
<reference evidence="1" key="1">
    <citation type="submission" date="2020-08" db="EMBL/GenBank/DDBJ databases">
        <title>Multicomponent nature underlies the extraordinary mechanical properties of spider dragline silk.</title>
        <authorList>
            <person name="Kono N."/>
            <person name="Nakamura H."/>
            <person name="Mori M."/>
            <person name="Yoshida Y."/>
            <person name="Ohtoshi R."/>
            <person name="Malay A.D."/>
            <person name="Moran D.A.P."/>
            <person name="Tomita M."/>
            <person name="Numata K."/>
            <person name="Arakawa K."/>
        </authorList>
    </citation>
    <scope>NUCLEOTIDE SEQUENCE</scope>
</reference>
<dbReference type="AlphaFoldDB" id="A0A8X6U530"/>
<sequence>MVYVSILSNQEYPMVQILSPLEDASFQDDNCPIYTAGPVQIWFEEHLDEITHLPRPSQFTDHFYCAILIYFRKQSPQPFSTIILSL</sequence>
<protein>
    <submittedName>
        <fullName evidence="1">Uncharacterized protein</fullName>
    </submittedName>
</protein>
<dbReference type="EMBL" id="BMAW01118709">
    <property type="protein sequence ID" value="GFT81176.1"/>
    <property type="molecule type" value="Genomic_DNA"/>
</dbReference>